<sequence>MVQRYEEQWAFYEQLRYYYLDHKNAIRSRYKRMTLKLLDYNDRSVRSEAFLRPPQFEAFEMYVFVKEFLNNEPMYKIFDDWRKRRRVFEDDTRYSRGQATLFDMGAEKQTEKLFRQMRDVSESYPNYIFALTMGLGKTILMGTCIFYEFLLANKFPKDERFCHNALVFAPDKTVLQSLKEIPTFDKSLVVPPEYVSVIDQNLRVHFLEDTGVTLHTLDDSDFNLIIANDQKILVKKRRKEVTPTERFFTMPSGLLSTVYGDDADDAQNDADLMSNQRFAKLCRLKQVGVYVDEAHHLFGSDLKKSLSDKMSENSLRRTINMLDDALVEKGSRVVACFNYTGTPYVQNKVLPDVLYVYGLSEAINKGYLKRARVLGYEHVRSEEFLRQAITDFWKTYGETKHEGLLPKLAIFASRIEEVQSEILPAVERILADLGIDSDKILVNTGDPKQTKAEDIHIFNNLDNPNAGGNDKQFIILVGKGREGWNCRSLFGVALDREPKSKIFVLQATMRCLRQIDTTQQRATVYLSQANFDTLDTELNENFNMSIDGLKGAKPDKKVWRVRMVLPERKVKLSRIQRSYSLERRDDEGSIDFGLDTINLGPYEAHVHEKADIARDVSIKEIDAELDQGQMKYSQMTLVGELARLLGPEVSCLSIERLLKESTESTEKVLSYVNKHNEIITDVLVPRIFDHLFRVNVKKKSVPIEVSLLKPPKDSEWYEFSASPSLVAKQGDAKYDNLDVKSFHADTYCFDSKPEKELFNQLVNSNEDIAEVYFTGMFTNGQSGLTIQYVDPESHIIRNYYPDFFVRKSDDKVELIEVKGDNKIDDAIVQAKAAAAKEIADASEIEYGIIAGNYIMKHDVSGMTLEEAQQRSIAEARSEYSDGGLQAQINGDEQ</sequence>
<keyword evidence="3" id="KW-0540">Nuclease</keyword>
<evidence type="ECO:0000256" key="1">
    <source>
        <dbReference type="SAM" id="MobiDB-lite"/>
    </source>
</evidence>
<dbReference type="RefSeq" id="WP_136012271.1">
    <property type="nucleotide sequence ID" value="NZ_SRYE01000002.1"/>
</dbReference>
<dbReference type="GO" id="GO:0004519">
    <property type="term" value="F:endonuclease activity"/>
    <property type="evidence" value="ECO:0007669"/>
    <property type="project" value="UniProtKB-KW"/>
</dbReference>
<dbReference type="InterPro" id="IPR014833">
    <property type="entry name" value="TnsA_N"/>
</dbReference>
<dbReference type="Proteomes" id="UP000310263">
    <property type="component" value="Unassembled WGS sequence"/>
</dbReference>
<dbReference type="SUPFAM" id="SSF52540">
    <property type="entry name" value="P-loop containing nucleoside triphosphate hydrolases"/>
    <property type="match status" value="1"/>
</dbReference>
<dbReference type="EMBL" id="SRYE01000002">
    <property type="protein sequence ID" value="TGY62541.1"/>
    <property type="molecule type" value="Genomic_DNA"/>
</dbReference>
<evidence type="ECO:0000313" key="4">
    <source>
        <dbReference type="Proteomes" id="UP000310263"/>
    </source>
</evidence>
<dbReference type="Pfam" id="PF08722">
    <property type="entry name" value="Tn7_TnsA-like_N"/>
    <property type="match status" value="1"/>
</dbReference>
<name>A0A4S2F5J9_9ACTN</name>
<accession>A0A4S2F5J9</accession>
<dbReference type="AlphaFoldDB" id="A0A4S2F5J9"/>
<feature type="region of interest" description="Disordered" evidence="1">
    <location>
        <begin position="873"/>
        <end position="893"/>
    </location>
</feature>
<keyword evidence="3" id="KW-0255">Endonuclease</keyword>
<protein>
    <submittedName>
        <fullName evidence="3">Type III restriction endonuclease</fullName>
    </submittedName>
</protein>
<evidence type="ECO:0000259" key="2">
    <source>
        <dbReference type="Pfam" id="PF08722"/>
    </source>
</evidence>
<gene>
    <name evidence="3" type="ORF">E5334_03755</name>
</gene>
<feature type="domain" description="TnsA endonuclease N-terminal" evidence="2">
    <location>
        <begin position="781"/>
        <end position="849"/>
    </location>
</feature>
<proteinExistence type="predicted"/>
<reference evidence="3 4" key="1">
    <citation type="submission" date="2019-04" db="EMBL/GenBank/DDBJ databases">
        <title>Microbes associate with the intestines of laboratory mice.</title>
        <authorList>
            <person name="Navarre W."/>
            <person name="Wong E."/>
            <person name="Huang K."/>
            <person name="Tropini C."/>
            <person name="Ng K."/>
            <person name="Yu B."/>
        </authorList>
    </citation>
    <scope>NUCLEOTIDE SEQUENCE [LARGE SCALE GENOMIC DNA]</scope>
    <source>
        <strain evidence="3 4">NM07_P-09</strain>
    </source>
</reference>
<comment type="caution">
    <text evidence="3">The sequence shown here is derived from an EMBL/GenBank/DDBJ whole genome shotgun (WGS) entry which is preliminary data.</text>
</comment>
<organism evidence="3 4">
    <name type="scientific">Muricaecibacterium torontonense</name>
    <dbReference type="NCBI Taxonomy" id="3032871"/>
    <lineage>
        <taxon>Bacteria</taxon>
        <taxon>Bacillati</taxon>
        <taxon>Actinomycetota</taxon>
        <taxon>Coriobacteriia</taxon>
        <taxon>Coriobacteriales</taxon>
        <taxon>Atopobiaceae</taxon>
        <taxon>Muricaecibacterium</taxon>
    </lineage>
</organism>
<evidence type="ECO:0000313" key="3">
    <source>
        <dbReference type="EMBL" id="TGY62541.1"/>
    </source>
</evidence>
<keyword evidence="3" id="KW-0378">Hydrolase</keyword>
<keyword evidence="4" id="KW-1185">Reference proteome</keyword>
<dbReference type="Gene3D" id="3.40.50.300">
    <property type="entry name" value="P-loop containing nucleotide triphosphate hydrolases"/>
    <property type="match status" value="2"/>
</dbReference>
<dbReference type="InterPro" id="IPR027417">
    <property type="entry name" value="P-loop_NTPase"/>
</dbReference>
<dbReference type="OrthoDB" id="9776021at2"/>